<dbReference type="PANTHER" id="PTHR35982:SF1">
    <property type="entry name" value="SPIROCYCLASE, AVEC FAMILY"/>
    <property type="match status" value="1"/>
</dbReference>
<proteinExistence type="predicted"/>
<dbReference type="AlphaFoldDB" id="A0A1S0U2P3"/>
<feature type="transmembrane region" description="Helical" evidence="1">
    <location>
        <begin position="235"/>
        <end position="257"/>
    </location>
</feature>
<dbReference type="CTD" id="9941937"/>
<name>A0A1S0U2P3_LOALO</name>
<dbReference type="InterPro" id="IPR056704">
    <property type="entry name" value="DUF7802"/>
</dbReference>
<keyword evidence="1" id="KW-0472">Membrane</keyword>
<sequence length="523" mass="60959">MEYLLDSYLFRYLPFTICRNTKKNITSVVMKIIAVADWLCKTRELQPLVENHPTLVVSDFVYSVLWLLSLFCALRCGSRYVYTWVGVYLLAFFTESIKFVDESMNVVFYSQTMLTFMGMRTPLYLLCGIYHTLFYTSYVIVKRIRLEWWGEAAANGLLVFLLSLPLQVMGTKLLWWQWYDGDPRLINTFYSVPLVVLAWYAMLGTSFSVSLYLFRKGFLHEKYNWKRFFTELFCVLGAALFAVCLAILQYVIFFHILHDIFRIHSIFSLGLLLIVYATTALKALFNSRMEYYLHDAAVKDQLVEVPLNERLIHTLTELSVVAIHFLLHMLLAVFSSPENIFSEGMHQAIGSCNEMEQIFSPFGLVLYRKKYFCVEEQQQKLFDFHCIPGGQLREMVGSEPLEYYTICGTNFENRAEYIIFIWVYCVTVLFIICYITLSCVVEISKPKGYSYTKIMQHNDHKNGFTSQKGFNLCEKKFKNDGIAQRTMDDVELRHRLSVLNRNSKKSRLPTPTRLSGYISKLSA</sequence>
<reference evidence="3" key="1">
    <citation type="submission" date="2012-04" db="EMBL/GenBank/DDBJ databases">
        <title>The Genome Sequence of Loa loa.</title>
        <authorList>
            <consortium name="The Broad Institute Genome Sequencing Platform"/>
            <consortium name="Broad Institute Genome Sequencing Center for Infectious Disease"/>
            <person name="Nutman T.B."/>
            <person name="Fink D.L."/>
            <person name="Russ C."/>
            <person name="Young S."/>
            <person name="Zeng Q."/>
            <person name="Gargeya S."/>
            <person name="Alvarado L."/>
            <person name="Berlin A."/>
            <person name="Chapman S.B."/>
            <person name="Chen Z."/>
            <person name="Freedman E."/>
            <person name="Gellesch M."/>
            <person name="Goldberg J."/>
            <person name="Griggs A."/>
            <person name="Gujja S."/>
            <person name="Heilman E.R."/>
            <person name="Heiman D."/>
            <person name="Howarth C."/>
            <person name="Mehta T."/>
            <person name="Neiman D."/>
            <person name="Pearson M."/>
            <person name="Roberts A."/>
            <person name="Saif S."/>
            <person name="Shea T."/>
            <person name="Shenoy N."/>
            <person name="Sisk P."/>
            <person name="Stolte C."/>
            <person name="Sykes S."/>
            <person name="White J."/>
            <person name="Yandava C."/>
            <person name="Haas B."/>
            <person name="Henn M.R."/>
            <person name="Nusbaum C."/>
            <person name="Birren B."/>
        </authorList>
    </citation>
    <scope>NUCLEOTIDE SEQUENCE [LARGE SCALE GENOMIC DNA]</scope>
</reference>
<dbReference type="RefSeq" id="XP_020303065.1">
    <property type="nucleotide sequence ID" value="XM_020446622.1"/>
</dbReference>
<keyword evidence="1" id="KW-0812">Transmembrane</keyword>
<dbReference type="InParanoid" id="A0A1S0U2P3"/>
<feature type="transmembrane region" description="Helical" evidence="1">
    <location>
        <begin position="419"/>
        <end position="441"/>
    </location>
</feature>
<dbReference type="KEGG" id="loa:LOAG_04538"/>
<dbReference type="EMBL" id="JH712122">
    <property type="protein sequence ID" value="EFO23953.2"/>
    <property type="molecule type" value="Genomic_DNA"/>
</dbReference>
<evidence type="ECO:0000259" key="2">
    <source>
        <dbReference type="Pfam" id="PF25085"/>
    </source>
</evidence>
<dbReference type="OMA" id="HASFACS"/>
<feature type="transmembrane region" description="Helical" evidence="1">
    <location>
        <begin position="153"/>
        <end position="178"/>
    </location>
</feature>
<evidence type="ECO:0000256" key="1">
    <source>
        <dbReference type="SAM" id="Phobius"/>
    </source>
</evidence>
<feature type="transmembrane region" description="Helical" evidence="1">
    <location>
        <begin position="55"/>
        <end position="74"/>
    </location>
</feature>
<feature type="transmembrane region" description="Helical" evidence="1">
    <location>
        <begin position="263"/>
        <end position="285"/>
    </location>
</feature>
<dbReference type="OrthoDB" id="188749at2759"/>
<accession>A0A1S0U2P3</accession>
<dbReference type="Pfam" id="PF25085">
    <property type="entry name" value="DUF7802"/>
    <property type="match status" value="1"/>
</dbReference>
<keyword evidence="1" id="KW-1133">Transmembrane helix</keyword>
<evidence type="ECO:0000313" key="3">
    <source>
        <dbReference type="EMBL" id="EFO23953.2"/>
    </source>
</evidence>
<protein>
    <recommendedName>
        <fullName evidence="2">DUF7802 domain-containing protein</fullName>
    </recommendedName>
</protein>
<dbReference type="GeneID" id="9941937"/>
<organism evidence="3">
    <name type="scientific">Loa loa</name>
    <name type="common">Eye worm</name>
    <name type="synonym">Filaria loa</name>
    <dbReference type="NCBI Taxonomy" id="7209"/>
    <lineage>
        <taxon>Eukaryota</taxon>
        <taxon>Metazoa</taxon>
        <taxon>Ecdysozoa</taxon>
        <taxon>Nematoda</taxon>
        <taxon>Chromadorea</taxon>
        <taxon>Rhabditida</taxon>
        <taxon>Spirurina</taxon>
        <taxon>Spiruromorpha</taxon>
        <taxon>Filarioidea</taxon>
        <taxon>Onchocercidae</taxon>
        <taxon>Loa</taxon>
    </lineage>
</organism>
<feature type="transmembrane region" description="Helical" evidence="1">
    <location>
        <begin position="190"/>
        <end position="214"/>
    </location>
</feature>
<gene>
    <name evidence="3" type="ORF">LOAG_04538</name>
</gene>
<dbReference type="PANTHER" id="PTHR35982">
    <property type="entry name" value="AGAP005361-PA"/>
    <property type="match status" value="1"/>
</dbReference>
<feature type="domain" description="DUF7802" evidence="2">
    <location>
        <begin position="1"/>
        <end position="436"/>
    </location>
</feature>
<feature type="transmembrane region" description="Helical" evidence="1">
    <location>
        <begin position="81"/>
        <end position="100"/>
    </location>
</feature>
<feature type="transmembrane region" description="Helical" evidence="1">
    <location>
        <begin position="123"/>
        <end position="141"/>
    </location>
</feature>